<evidence type="ECO:0000313" key="4">
    <source>
        <dbReference type="EMBL" id="CUV02362.1"/>
    </source>
</evidence>
<dbReference type="GO" id="GO:0047922">
    <property type="term" value="F:gentisate 1,2-dioxygenase activity"/>
    <property type="evidence" value="ECO:0007669"/>
    <property type="project" value="UniProtKB-EC"/>
</dbReference>
<dbReference type="EC" id="1.13.11.4" evidence="4"/>
<dbReference type="InterPro" id="IPR011051">
    <property type="entry name" value="RmlC_Cupin_sf"/>
</dbReference>
<dbReference type="InterPro" id="IPR013096">
    <property type="entry name" value="Cupin_2"/>
</dbReference>
<dbReference type="Gene3D" id="2.60.120.10">
    <property type="entry name" value="Jelly Rolls"/>
    <property type="match status" value="1"/>
</dbReference>
<dbReference type="CDD" id="cd06992">
    <property type="entry name" value="cupin_GDO-like_C"/>
    <property type="match status" value="1"/>
</dbReference>
<evidence type="ECO:0000259" key="3">
    <source>
        <dbReference type="Pfam" id="PF07883"/>
    </source>
</evidence>
<dbReference type="CDD" id="cd02216">
    <property type="entry name" value="cupin_GDO-like_N"/>
    <property type="match status" value="1"/>
</dbReference>
<feature type="domain" description="Cupin type-2" evidence="3">
    <location>
        <begin position="90"/>
        <end position="157"/>
    </location>
</feature>
<dbReference type="EMBL" id="FAXA01000245">
    <property type="protein sequence ID" value="CUV02362.1"/>
    <property type="molecule type" value="Genomic_DNA"/>
</dbReference>
<accession>A0A160V8U3</accession>
<name>A0A160V8U3_9ZZZZ</name>
<dbReference type="SUPFAM" id="SSF51182">
    <property type="entry name" value="RmlC-like cupins"/>
    <property type="match status" value="1"/>
</dbReference>
<sequence length="360" mass="40856">MAVQDKLGAEELKQYYNSSDEIRLSPGWVGREHGKVPELEPFMWRWSDVDPLVLKSGKIVPPDRDVERRTMRLATPGLDRGTTHTMIAALQLLLPGETAPSHRHTPTAIRWILKGEGAYTTVEGDKCWMEPGDLILTPSWTWHDHTNEGNGPMIWLDGLDTPLVHNLHATFFENYPEDTHPVSGTGESVQKYASGALRPAWEDTKKPYSQLWHYKWDRTYDALYNLAQVDSSPFDDVAMEYSDPTTGGPVLATMACWIQLIRPGIHTRAHRHTTSAVYHVFEGEGYSIIDGKRFDWSRGDLFVVPSWAWHEFGNDTNQEAILFSIQDNPVIKSLALFREEAYEENAGHQPVTGKFTGLER</sequence>
<evidence type="ECO:0000256" key="1">
    <source>
        <dbReference type="ARBA" id="ARBA00022964"/>
    </source>
</evidence>
<evidence type="ECO:0000256" key="2">
    <source>
        <dbReference type="ARBA" id="ARBA00023002"/>
    </source>
</evidence>
<dbReference type="Pfam" id="PF07883">
    <property type="entry name" value="Cupin_2"/>
    <property type="match status" value="2"/>
</dbReference>
<gene>
    <name evidence="4" type="ORF">MGWOODY_Clf507</name>
</gene>
<organism evidence="4">
    <name type="scientific">hydrothermal vent metagenome</name>
    <dbReference type="NCBI Taxonomy" id="652676"/>
    <lineage>
        <taxon>unclassified sequences</taxon>
        <taxon>metagenomes</taxon>
        <taxon>ecological metagenomes</taxon>
    </lineage>
</organism>
<keyword evidence="1 4" id="KW-0223">Dioxygenase</keyword>
<dbReference type="PANTHER" id="PTHR41517">
    <property type="entry name" value="1,2-DIOXYGENASE PROTEIN-RELATED"/>
    <property type="match status" value="1"/>
</dbReference>
<dbReference type="InterPro" id="IPR047183">
    <property type="entry name" value="GDO-like"/>
</dbReference>
<protein>
    <submittedName>
        <fullName evidence="4">Gentisate 1,2-dioxygenase</fullName>
        <ecNumber evidence="4">1.13.11.4</ecNumber>
    </submittedName>
</protein>
<keyword evidence="2 4" id="KW-0560">Oxidoreductase</keyword>
<dbReference type="InterPro" id="IPR014710">
    <property type="entry name" value="RmlC-like_jellyroll"/>
</dbReference>
<feature type="domain" description="Cupin type-2" evidence="3">
    <location>
        <begin position="258"/>
        <end position="325"/>
    </location>
</feature>
<proteinExistence type="predicted"/>
<dbReference type="AlphaFoldDB" id="A0A160V8U3"/>
<reference evidence="4" key="1">
    <citation type="submission" date="2015-10" db="EMBL/GenBank/DDBJ databases">
        <authorList>
            <person name="Gilbert D.G."/>
        </authorList>
    </citation>
    <scope>NUCLEOTIDE SEQUENCE</scope>
</reference>
<dbReference type="PANTHER" id="PTHR41517:SF1">
    <property type="entry name" value="CUPIN"/>
    <property type="match status" value="1"/>
</dbReference>